<evidence type="ECO:0000313" key="1">
    <source>
        <dbReference type="EMBL" id="RED38519.1"/>
    </source>
</evidence>
<organism evidence="1 2">
    <name type="scientific">Winogradskyella eximia</name>
    <dbReference type="NCBI Taxonomy" id="262006"/>
    <lineage>
        <taxon>Bacteria</taxon>
        <taxon>Pseudomonadati</taxon>
        <taxon>Bacteroidota</taxon>
        <taxon>Flavobacteriia</taxon>
        <taxon>Flavobacteriales</taxon>
        <taxon>Flavobacteriaceae</taxon>
        <taxon>Winogradskyella</taxon>
    </lineage>
</organism>
<reference evidence="1 2" key="1">
    <citation type="submission" date="2018-07" db="EMBL/GenBank/DDBJ databases">
        <title>Genomic Encyclopedia of Type Strains, Phase III (KMG-III): the genomes of soil and plant-associated and newly described type strains.</title>
        <authorList>
            <person name="Whitman W."/>
        </authorList>
    </citation>
    <scope>NUCLEOTIDE SEQUENCE [LARGE SCALE GENOMIC DNA]</scope>
    <source>
        <strain evidence="1 2">CECT 7946</strain>
    </source>
</reference>
<dbReference type="EMBL" id="QRDV01000010">
    <property type="protein sequence ID" value="RED38519.1"/>
    <property type="molecule type" value="Genomic_DNA"/>
</dbReference>
<evidence type="ECO:0008006" key="3">
    <source>
        <dbReference type="Google" id="ProtNLM"/>
    </source>
</evidence>
<name>A0A3D9GQ85_9FLAO</name>
<dbReference type="AlphaFoldDB" id="A0A3D9GQ85"/>
<evidence type="ECO:0000313" key="2">
    <source>
        <dbReference type="Proteomes" id="UP000256980"/>
    </source>
</evidence>
<dbReference type="Pfam" id="PF20113">
    <property type="entry name" value="DUF6503"/>
    <property type="match status" value="1"/>
</dbReference>
<protein>
    <recommendedName>
        <fullName evidence="3">Deoxyribose-phosphate aldolase</fullName>
    </recommendedName>
</protein>
<dbReference type="InterPro" id="IPR045444">
    <property type="entry name" value="DUF6503"/>
</dbReference>
<sequence length="266" mass="31071">MFIMKNYVLFLALILVFSCKNEKSNEIKNDVSTIEKSLTATDIINKSIEVSGGENFKRSSLKFEFRDTYYQALRKYNEFLLVRLNVDGNDSIFDMLSNVGFERYNNKTFVKLEDSIAKKYEASVNSVHYFSVLPYGLNDDAVHKTLLENEKIKDKDYYKIKVTFDAVGGGEDFEDIFIYWIDIKTFKVDYLAYSYNEIDGVGMRFREAYNERYINSLRFVDYNNYKSEDTSIALENLGKAFEDNQLKLLSKIELENVEVKLVDINL</sequence>
<dbReference type="Proteomes" id="UP000256980">
    <property type="component" value="Unassembled WGS sequence"/>
</dbReference>
<keyword evidence="2" id="KW-1185">Reference proteome</keyword>
<proteinExistence type="predicted"/>
<comment type="caution">
    <text evidence="1">The sequence shown here is derived from an EMBL/GenBank/DDBJ whole genome shotgun (WGS) entry which is preliminary data.</text>
</comment>
<gene>
    <name evidence="1" type="ORF">DFQ10_11025</name>
</gene>
<accession>A0A3D9GQ85</accession>
<dbReference type="PROSITE" id="PS51257">
    <property type="entry name" value="PROKAR_LIPOPROTEIN"/>
    <property type="match status" value="1"/>
</dbReference>